<dbReference type="Proteomes" id="UP001151760">
    <property type="component" value="Unassembled WGS sequence"/>
</dbReference>
<sequence length="109" mass="11150">MNPTEETLPLDVAPPRLRTPRKQAMFGDINGGGEFGNGGCESMCSIGVIGEIVRVMSMGSLSYVGGGGGTLGGAMEDEEVALVDVVFKGAFGALGDKSWCFSDGVLVSS</sequence>
<protein>
    <submittedName>
        <fullName evidence="1">Uncharacterized protein</fullName>
    </submittedName>
</protein>
<evidence type="ECO:0000313" key="1">
    <source>
        <dbReference type="EMBL" id="GJT92310.1"/>
    </source>
</evidence>
<name>A0ABQ5HY99_9ASTR</name>
<proteinExistence type="predicted"/>
<reference evidence="1" key="1">
    <citation type="journal article" date="2022" name="Int. J. Mol. Sci.">
        <title>Draft Genome of Tanacetum Coccineum: Genomic Comparison of Closely Related Tanacetum-Family Plants.</title>
        <authorList>
            <person name="Yamashiro T."/>
            <person name="Shiraishi A."/>
            <person name="Nakayama K."/>
            <person name="Satake H."/>
        </authorList>
    </citation>
    <scope>NUCLEOTIDE SEQUENCE</scope>
</reference>
<comment type="caution">
    <text evidence="1">The sequence shown here is derived from an EMBL/GenBank/DDBJ whole genome shotgun (WGS) entry which is preliminary data.</text>
</comment>
<keyword evidence="2" id="KW-1185">Reference proteome</keyword>
<reference evidence="1" key="2">
    <citation type="submission" date="2022-01" db="EMBL/GenBank/DDBJ databases">
        <authorList>
            <person name="Yamashiro T."/>
            <person name="Shiraishi A."/>
            <person name="Satake H."/>
            <person name="Nakayama K."/>
        </authorList>
    </citation>
    <scope>NUCLEOTIDE SEQUENCE</scope>
</reference>
<evidence type="ECO:0000313" key="2">
    <source>
        <dbReference type="Proteomes" id="UP001151760"/>
    </source>
</evidence>
<dbReference type="EMBL" id="BQNB010020097">
    <property type="protein sequence ID" value="GJT92310.1"/>
    <property type="molecule type" value="Genomic_DNA"/>
</dbReference>
<accession>A0ABQ5HY99</accession>
<gene>
    <name evidence="1" type="ORF">Tco_1081155</name>
</gene>
<organism evidence="1 2">
    <name type="scientific">Tanacetum coccineum</name>
    <dbReference type="NCBI Taxonomy" id="301880"/>
    <lineage>
        <taxon>Eukaryota</taxon>
        <taxon>Viridiplantae</taxon>
        <taxon>Streptophyta</taxon>
        <taxon>Embryophyta</taxon>
        <taxon>Tracheophyta</taxon>
        <taxon>Spermatophyta</taxon>
        <taxon>Magnoliopsida</taxon>
        <taxon>eudicotyledons</taxon>
        <taxon>Gunneridae</taxon>
        <taxon>Pentapetalae</taxon>
        <taxon>asterids</taxon>
        <taxon>campanulids</taxon>
        <taxon>Asterales</taxon>
        <taxon>Asteraceae</taxon>
        <taxon>Asteroideae</taxon>
        <taxon>Anthemideae</taxon>
        <taxon>Anthemidinae</taxon>
        <taxon>Tanacetum</taxon>
    </lineage>
</organism>